<feature type="coiled-coil region" evidence="5">
    <location>
        <begin position="197"/>
        <end position="245"/>
    </location>
</feature>
<organism evidence="8 9">
    <name type="scientific">Riccia fluitans</name>
    <dbReference type="NCBI Taxonomy" id="41844"/>
    <lineage>
        <taxon>Eukaryota</taxon>
        <taxon>Viridiplantae</taxon>
        <taxon>Streptophyta</taxon>
        <taxon>Embryophyta</taxon>
        <taxon>Marchantiophyta</taxon>
        <taxon>Marchantiopsida</taxon>
        <taxon>Marchantiidae</taxon>
        <taxon>Marchantiales</taxon>
        <taxon>Ricciaceae</taxon>
        <taxon>Riccia</taxon>
    </lineage>
</organism>
<evidence type="ECO:0000313" key="9">
    <source>
        <dbReference type="Proteomes" id="UP001605036"/>
    </source>
</evidence>
<dbReference type="InterPro" id="IPR038765">
    <property type="entry name" value="Papain-like_cys_pep_sf"/>
</dbReference>
<name>A0ABD1ZC76_9MARC</name>
<reference evidence="8 9" key="1">
    <citation type="submission" date="2024-09" db="EMBL/GenBank/DDBJ databases">
        <title>Chromosome-scale assembly of Riccia fluitans.</title>
        <authorList>
            <person name="Paukszto L."/>
            <person name="Sawicki J."/>
            <person name="Karawczyk K."/>
            <person name="Piernik-Szablinska J."/>
            <person name="Szczecinska M."/>
            <person name="Mazdziarz M."/>
        </authorList>
    </citation>
    <scope>NUCLEOTIDE SEQUENCE [LARGE SCALE GENOMIC DNA]</scope>
    <source>
        <strain evidence="8">Rf_01</strain>
        <tissue evidence="8">Aerial parts of the thallus</tissue>
    </source>
</reference>
<evidence type="ECO:0000256" key="2">
    <source>
        <dbReference type="ARBA" id="ARBA00022670"/>
    </source>
</evidence>
<protein>
    <recommendedName>
        <fullName evidence="7">Ubiquitin-like protease family profile domain-containing protein</fullName>
    </recommendedName>
</protein>
<evidence type="ECO:0000259" key="7">
    <source>
        <dbReference type="PROSITE" id="PS50600"/>
    </source>
</evidence>
<comment type="caution">
    <text evidence="8">The sequence shown here is derived from an EMBL/GenBank/DDBJ whole genome shotgun (WGS) entry which is preliminary data.</text>
</comment>
<sequence length="676" mass="76293">MARSKKRARRQSTEVFDFDLVAIAMEAAEEVTQAAIDPTIPSSQQSTIGDISPATNPTQPADNARGVGPNNIQQEDEDLQLITPNGIPSSVALGINFNCDVFKHDFLMRNAAWRSAEAPTSRKGKEKMVMQPENAFKDEMQKELRELKEAITMSRQEAKAIARSQKETTTRLGQSSASPSNHMEGIDVHRGQPAASLQSKSASMAEYRNTIARMLEECERVVERNTSLEEELVIAQRKIDALEQRHLKSIFDSYVNPDNNPDVQPLVKGLDAEDFDVDAFLGTNMGGRKEEMTPDFMDGLSVHDVRRLESKIENIRGEPQRVARATARLRLNYEQDVLPPPTAKENVTDSTMVPTVGCSIDLTADEVEDELCSPPDRQIISVVPSQRVDLTVVVSPEVNKCITTEWPRLSDLTKEDRESTYARKYLRGDVINAYIFEKFLQRSREELFNMFYCSIFWFAKASQQVDAYDMTSHSESASIGIKRLRNAIYPQLRDGDFKVHPEVPAWIFVPIHGRCHWSLALIRLLGTTCIVTHLDSFPGIHKEYIFHVLRTFLRLTMPICPETIVCGTMEVFDATKLSRFSISVNHALSMVEENAKRSHSKYLSRMFVSLQVPHQLDQYSCGIHIIQMLAGARMKGLGLDQCWRVEKLAWIATIDQITTMGIMLSGWLNGKFKHVP</sequence>
<dbReference type="EMBL" id="JBHFFA010000002">
    <property type="protein sequence ID" value="KAL2645355.1"/>
    <property type="molecule type" value="Genomic_DNA"/>
</dbReference>
<evidence type="ECO:0000256" key="6">
    <source>
        <dbReference type="SAM" id="MobiDB-lite"/>
    </source>
</evidence>
<dbReference type="Proteomes" id="UP001605036">
    <property type="component" value="Unassembled WGS sequence"/>
</dbReference>
<feature type="region of interest" description="Disordered" evidence="6">
    <location>
        <begin position="161"/>
        <end position="187"/>
    </location>
</feature>
<evidence type="ECO:0000256" key="4">
    <source>
        <dbReference type="ARBA" id="ARBA00022807"/>
    </source>
</evidence>
<comment type="similarity">
    <text evidence="1">Belongs to the peptidase C48 family.</text>
</comment>
<keyword evidence="5" id="KW-0175">Coiled coil</keyword>
<dbReference type="PANTHER" id="PTHR46915">
    <property type="entry name" value="UBIQUITIN-LIKE PROTEASE 4-RELATED"/>
    <property type="match status" value="1"/>
</dbReference>
<dbReference type="Gene3D" id="3.40.395.10">
    <property type="entry name" value="Adenoviral Proteinase, Chain A"/>
    <property type="match status" value="1"/>
</dbReference>
<keyword evidence="9" id="KW-1185">Reference proteome</keyword>
<dbReference type="PANTHER" id="PTHR46915:SF2">
    <property type="entry name" value="UBIQUITIN-LIKE PROTEASE 4"/>
    <property type="match status" value="1"/>
</dbReference>
<feature type="compositionally biased region" description="Polar residues" evidence="6">
    <location>
        <begin position="40"/>
        <end position="61"/>
    </location>
</feature>
<evidence type="ECO:0000256" key="3">
    <source>
        <dbReference type="ARBA" id="ARBA00022801"/>
    </source>
</evidence>
<dbReference type="GO" id="GO:0008234">
    <property type="term" value="F:cysteine-type peptidase activity"/>
    <property type="evidence" value="ECO:0007669"/>
    <property type="project" value="UniProtKB-KW"/>
</dbReference>
<feature type="compositionally biased region" description="Polar residues" evidence="6">
    <location>
        <begin position="170"/>
        <end position="181"/>
    </location>
</feature>
<keyword evidence="3" id="KW-0378">Hydrolase</keyword>
<keyword evidence="4" id="KW-0788">Thiol protease</keyword>
<keyword evidence="2" id="KW-0645">Protease</keyword>
<feature type="domain" description="Ubiquitin-like protease family profile" evidence="7">
    <location>
        <begin position="410"/>
        <end position="632"/>
    </location>
</feature>
<dbReference type="GO" id="GO:0016926">
    <property type="term" value="P:protein desumoylation"/>
    <property type="evidence" value="ECO:0007669"/>
    <property type="project" value="UniProtKB-ARBA"/>
</dbReference>
<dbReference type="AlphaFoldDB" id="A0ABD1ZC76"/>
<dbReference type="InterPro" id="IPR003653">
    <property type="entry name" value="Peptidase_C48_C"/>
</dbReference>
<proteinExistence type="inferred from homology"/>
<dbReference type="GO" id="GO:0006508">
    <property type="term" value="P:proteolysis"/>
    <property type="evidence" value="ECO:0007669"/>
    <property type="project" value="UniProtKB-KW"/>
</dbReference>
<evidence type="ECO:0000313" key="8">
    <source>
        <dbReference type="EMBL" id="KAL2645355.1"/>
    </source>
</evidence>
<accession>A0ABD1ZC76</accession>
<feature type="region of interest" description="Disordered" evidence="6">
    <location>
        <begin position="34"/>
        <end position="71"/>
    </location>
</feature>
<evidence type="ECO:0000256" key="1">
    <source>
        <dbReference type="ARBA" id="ARBA00005234"/>
    </source>
</evidence>
<dbReference type="PROSITE" id="PS50600">
    <property type="entry name" value="ULP_PROTEASE"/>
    <property type="match status" value="1"/>
</dbReference>
<dbReference type="SUPFAM" id="SSF54001">
    <property type="entry name" value="Cysteine proteinases"/>
    <property type="match status" value="1"/>
</dbReference>
<evidence type="ECO:0000256" key="5">
    <source>
        <dbReference type="SAM" id="Coils"/>
    </source>
</evidence>
<gene>
    <name evidence="8" type="ORF">R1flu_012942</name>
</gene>